<dbReference type="Proteomes" id="UP001596501">
    <property type="component" value="Unassembled WGS sequence"/>
</dbReference>
<evidence type="ECO:0000256" key="2">
    <source>
        <dbReference type="ARBA" id="ARBA00022676"/>
    </source>
</evidence>
<dbReference type="InterPro" id="IPR050256">
    <property type="entry name" value="Glycosyltransferase_2"/>
</dbReference>
<evidence type="ECO:0000313" key="9">
    <source>
        <dbReference type="EMBL" id="MFC7408538.1"/>
    </source>
</evidence>
<evidence type="ECO:0000256" key="7">
    <source>
        <dbReference type="SAM" id="Phobius"/>
    </source>
</evidence>
<feature type="domain" description="Glycosyltransferase 2-like" evidence="8">
    <location>
        <begin position="5"/>
        <end position="167"/>
    </location>
</feature>
<name>A0ABW2QJ41_9BURK</name>
<feature type="transmembrane region" description="Helical" evidence="7">
    <location>
        <begin position="230"/>
        <end position="251"/>
    </location>
</feature>
<accession>A0ABW2QJ41</accession>
<dbReference type="InterPro" id="IPR001173">
    <property type="entry name" value="Glyco_trans_2-like"/>
</dbReference>
<evidence type="ECO:0000256" key="1">
    <source>
        <dbReference type="ARBA" id="ARBA00004141"/>
    </source>
</evidence>
<dbReference type="InterPro" id="IPR029044">
    <property type="entry name" value="Nucleotide-diphossugar_trans"/>
</dbReference>
<evidence type="ECO:0000256" key="6">
    <source>
        <dbReference type="ARBA" id="ARBA00023136"/>
    </source>
</evidence>
<organism evidence="9 10">
    <name type="scientific">Hydrogenophaga atypica</name>
    <dbReference type="NCBI Taxonomy" id="249409"/>
    <lineage>
        <taxon>Bacteria</taxon>
        <taxon>Pseudomonadati</taxon>
        <taxon>Pseudomonadota</taxon>
        <taxon>Betaproteobacteria</taxon>
        <taxon>Burkholderiales</taxon>
        <taxon>Comamonadaceae</taxon>
        <taxon>Hydrogenophaga</taxon>
    </lineage>
</organism>
<proteinExistence type="predicted"/>
<keyword evidence="2 9" id="KW-0328">Glycosyltransferase</keyword>
<comment type="subcellular location">
    <subcellularLocation>
        <location evidence="1">Membrane</location>
        <topology evidence="1">Multi-pass membrane protein</topology>
    </subcellularLocation>
</comment>
<protein>
    <submittedName>
        <fullName evidence="9">Glycosyltransferase family 2 protein</fullName>
        <ecNumber evidence="9">2.4.-.-</ecNumber>
    </submittedName>
</protein>
<feature type="transmembrane region" description="Helical" evidence="7">
    <location>
        <begin position="263"/>
        <end position="288"/>
    </location>
</feature>
<dbReference type="EC" id="2.4.-.-" evidence="9"/>
<dbReference type="RefSeq" id="WP_382221001.1">
    <property type="nucleotide sequence ID" value="NZ_JBHTCA010000004.1"/>
</dbReference>
<dbReference type="GO" id="GO:0016757">
    <property type="term" value="F:glycosyltransferase activity"/>
    <property type="evidence" value="ECO:0007669"/>
    <property type="project" value="UniProtKB-KW"/>
</dbReference>
<reference evidence="10" key="1">
    <citation type="journal article" date="2019" name="Int. J. Syst. Evol. Microbiol.">
        <title>The Global Catalogue of Microorganisms (GCM) 10K type strain sequencing project: providing services to taxonomists for standard genome sequencing and annotation.</title>
        <authorList>
            <consortium name="The Broad Institute Genomics Platform"/>
            <consortium name="The Broad Institute Genome Sequencing Center for Infectious Disease"/>
            <person name="Wu L."/>
            <person name="Ma J."/>
        </authorList>
    </citation>
    <scope>NUCLEOTIDE SEQUENCE [LARGE SCALE GENOMIC DNA]</scope>
    <source>
        <strain evidence="10">CGMCC 1.12371</strain>
    </source>
</reference>
<keyword evidence="3 9" id="KW-0808">Transferase</keyword>
<dbReference type="EMBL" id="JBHTCA010000004">
    <property type="protein sequence ID" value="MFC7408538.1"/>
    <property type="molecule type" value="Genomic_DNA"/>
</dbReference>
<gene>
    <name evidence="9" type="ORF">ACFQPB_06660</name>
</gene>
<keyword evidence="5 7" id="KW-1133">Transmembrane helix</keyword>
<comment type="caution">
    <text evidence="9">The sequence shown here is derived from an EMBL/GenBank/DDBJ whole genome shotgun (WGS) entry which is preliminary data.</text>
</comment>
<dbReference type="Gene3D" id="3.90.550.10">
    <property type="entry name" value="Spore Coat Polysaccharide Biosynthesis Protein SpsA, Chain A"/>
    <property type="match status" value="1"/>
</dbReference>
<dbReference type="CDD" id="cd04187">
    <property type="entry name" value="DPM1_like_bac"/>
    <property type="match status" value="1"/>
</dbReference>
<dbReference type="PANTHER" id="PTHR48090:SF1">
    <property type="entry name" value="PROPHAGE BACTOPRENOL GLUCOSYL TRANSFERASE HOMOLOG"/>
    <property type="match status" value="1"/>
</dbReference>
<evidence type="ECO:0000256" key="5">
    <source>
        <dbReference type="ARBA" id="ARBA00022989"/>
    </source>
</evidence>
<keyword evidence="6 7" id="KW-0472">Membrane</keyword>
<evidence type="ECO:0000256" key="3">
    <source>
        <dbReference type="ARBA" id="ARBA00022679"/>
    </source>
</evidence>
<sequence>MNRISIVIPCFNEAQALDQLFDRLDQALAAVEGATFEIVCVNDGSRDNTLARLLECQQQRDELVVVDLSRNFGKESALSAGIAAATGDAVVPMDADLQDPPELLAQLVDLWRQGFEVVVARRADRSSDSWLKRVTAGAFYRAHNAMSDIQIPNNVGDFRLMDRAVVDVLNALPESRRFMKGLFAWVGFRTAAVDYVRESRVAGTSSFNGWRLWNLAVEGITGFSITPLRIWSYLGLAVAAVSLAWGTWILVRTLIFGHDIPGYASLFVAVTFLGGLQLIGIGIVGEYVGRAYIESKRRPPFVVRRVYRSPASTTD</sequence>
<dbReference type="PANTHER" id="PTHR48090">
    <property type="entry name" value="UNDECAPRENYL-PHOSPHATE 4-DEOXY-4-FORMAMIDO-L-ARABINOSE TRANSFERASE-RELATED"/>
    <property type="match status" value="1"/>
</dbReference>
<evidence type="ECO:0000256" key="4">
    <source>
        <dbReference type="ARBA" id="ARBA00022692"/>
    </source>
</evidence>
<dbReference type="Pfam" id="PF00535">
    <property type="entry name" value="Glycos_transf_2"/>
    <property type="match status" value="1"/>
</dbReference>
<dbReference type="SUPFAM" id="SSF53448">
    <property type="entry name" value="Nucleotide-diphospho-sugar transferases"/>
    <property type="match status" value="1"/>
</dbReference>
<keyword evidence="4 7" id="KW-0812">Transmembrane</keyword>
<evidence type="ECO:0000259" key="8">
    <source>
        <dbReference type="Pfam" id="PF00535"/>
    </source>
</evidence>
<keyword evidence="10" id="KW-1185">Reference proteome</keyword>
<evidence type="ECO:0000313" key="10">
    <source>
        <dbReference type="Proteomes" id="UP001596501"/>
    </source>
</evidence>